<feature type="region of interest" description="Disordered" evidence="1">
    <location>
        <begin position="301"/>
        <end position="325"/>
    </location>
</feature>
<evidence type="ECO:0000256" key="1">
    <source>
        <dbReference type="SAM" id="MobiDB-lite"/>
    </source>
</evidence>
<sequence length="875" mass="96303">MLVSSVIALLAIGSTSVSAYNYITYNLLKDDRAADRLIFIPTTLEQKEVILSNVENTLAIWANYDSKKSHYGSAADPFPIVKKLRENINTITDEELQLGLTDAFIRIRDKHTSWTNTAPYGCFFATTGIKFTFIEGDADIANNPTVVVTSTSKSYILLSLFGEDYSKIQAGDELLAINGLSFIEWFKQNQFKSGDGANDFGGQRTALEYLTAIYGRFNRLPSKDSITFQFKSRANPQNSYTVTVPYVSGRNQDCWELGSKLYESLPSKILPGTPETSLPVSAEQPGHNHESDTALLFSESYETDGPEDPEREAGIEKRSSSEQKFAVSMNPTDVTEITWGIYQPESTNMGVIRLDSFSLEDVETKSLTVEKAIMIIRSLLVNEFKDTKSVIYDLRGNPGGDAKFADSLVQLFKPDFQPFGDRYLMNKITFDLVVNNKDPDVEPYAKAWRETKKGSHFTKVFFLNSVEFANTLGQAYLRPMGVFNNGRCYSTCEVFSGSIQGHGAGTIFGEDKRTGGGGSIVMKLDPSLIHASPTHFKKFPFSLELTSGSITYANTLSVGVTQTIRTGRYKGKSIEDVGIKPDAIFRPQWSDLQPNPTTNTQYDRIAASLARTGQKNGQSRLHFVSEPFAFEKPIDGFSLEVEAAGIEEFTVFQADGKTVIAKQRSRATKKQKFSIPLSTVGSALGNSHITIVGKTVGKQVLKTNRNVRIIPDDNKYMKISTTGFTFSGLSDSVGLYQSPATALGNGWNNLKGKWMIGNGVKYVKNIESSIEAFFTATVGTKINISLNVDLDSVPDCDFLYLSVKSSGGVEDFLLSSKSLDGTKMFNGISGENMIVKETFSFTTKSEQFSVSLKFTSDKASEFAGATIKSFTVSAA</sequence>
<reference evidence="4 5" key="1">
    <citation type="submission" date="2021-02" db="EMBL/GenBank/DDBJ databases">
        <title>Variation within the Batrachochytrium salamandrivorans European outbreak.</title>
        <authorList>
            <person name="Kelly M."/>
            <person name="Pasmans F."/>
            <person name="Shea T.P."/>
            <person name="Munoz J.F."/>
            <person name="Carranza S."/>
            <person name="Cuomo C.A."/>
            <person name="Martel A."/>
        </authorList>
    </citation>
    <scope>NUCLEOTIDE SEQUENCE [LARGE SCALE GENOMIC DNA]</scope>
    <source>
        <strain evidence="4 5">AMFP18/2</strain>
    </source>
</reference>
<accession>A0ABQ8F299</accession>
<evidence type="ECO:0000313" key="4">
    <source>
        <dbReference type="EMBL" id="KAH6589351.1"/>
    </source>
</evidence>
<dbReference type="SUPFAM" id="SSF52096">
    <property type="entry name" value="ClpP/crotonase"/>
    <property type="match status" value="1"/>
</dbReference>
<comment type="caution">
    <text evidence="4">The sequence shown here is derived from an EMBL/GenBank/DDBJ whole genome shotgun (WGS) entry which is preliminary data.</text>
</comment>
<evidence type="ECO:0000259" key="3">
    <source>
        <dbReference type="Pfam" id="PF03572"/>
    </source>
</evidence>
<gene>
    <name evidence="4" type="ORF">BASA50_010097</name>
</gene>
<protein>
    <recommendedName>
        <fullName evidence="3">Tail specific protease domain-containing protein</fullName>
    </recommendedName>
</protein>
<evidence type="ECO:0000313" key="5">
    <source>
        <dbReference type="Proteomes" id="UP001648503"/>
    </source>
</evidence>
<proteinExistence type="predicted"/>
<dbReference type="PANTHER" id="PTHR32060:SF22">
    <property type="entry name" value="CARBOXYL-TERMINAL-PROCESSING PEPTIDASE 3, CHLOROPLASTIC"/>
    <property type="match status" value="1"/>
</dbReference>
<feature type="chain" id="PRO_5046103422" description="Tail specific protease domain-containing protein" evidence="2">
    <location>
        <begin position="20"/>
        <end position="875"/>
    </location>
</feature>
<dbReference type="Proteomes" id="UP001648503">
    <property type="component" value="Unassembled WGS sequence"/>
</dbReference>
<dbReference type="Pfam" id="PF03572">
    <property type="entry name" value="Peptidase_S41"/>
    <property type="match status" value="1"/>
</dbReference>
<feature type="compositionally biased region" description="Basic and acidic residues" evidence="1">
    <location>
        <begin position="311"/>
        <end position="321"/>
    </location>
</feature>
<feature type="signal peptide" evidence="2">
    <location>
        <begin position="1"/>
        <end position="19"/>
    </location>
</feature>
<keyword evidence="2" id="KW-0732">Signal</keyword>
<dbReference type="Gene3D" id="3.90.226.10">
    <property type="entry name" value="2-enoyl-CoA Hydratase, Chain A, domain 1"/>
    <property type="match status" value="1"/>
</dbReference>
<dbReference type="PANTHER" id="PTHR32060">
    <property type="entry name" value="TAIL-SPECIFIC PROTEASE"/>
    <property type="match status" value="1"/>
</dbReference>
<dbReference type="InterPro" id="IPR029045">
    <property type="entry name" value="ClpP/crotonase-like_dom_sf"/>
</dbReference>
<dbReference type="InterPro" id="IPR036034">
    <property type="entry name" value="PDZ_sf"/>
</dbReference>
<dbReference type="EMBL" id="JAFCIX010000466">
    <property type="protein sequence ID" value="KAH6589351.1"/>
    <property type="molecule type" value="Genomic_DNA"/>
</dbReference>
<dbReference type="Gene3D" id="2.30.42.10">
    <property type="match status" value="1"/>
</dbReference>
<feature type="compositionally biased region" description="Acidic residues" evidence="1">
    <location>
        <begin position="301"/>
        <end position="310"/>
    </location>
</feature>
<name>A0ABQ8F299_9FUNG</name>
<dbReference type="InterPro" id="IPR005151">
    <property type="entry name" value="Tail-specific_protease"/>
</dbReference>
<organism evidence="4 5">
    <name type="scientific">Batrachochytrium salamandrivorans</name>
    <dbReference type="NCBI Taxonomy" id="1357716"/>
    <lineage>
        <taxon>Eukaryota</taxon>
        <taxon>Fungi</taxon>
        <taxon>Fungi incertae sedis</taxon>
        <taxon>Chytridiomycota</taxon>
        <taxon>Chytridiomycota incertae sedis</taxon>
        <taxon>Chytridiomycetes</taxon>
        <taxon>Rhizophydiales</taxon>
        <taxon>Rhizophydiales incertae sedis</taxon>
        <taxon>Batrachochytrium</taxon>
    </lineage>
</organism>
<feature type="region of interest" description="Disordered" evidence="1">
    <location>
        <begin position="272"/>
        <end position="291"/>
    </location>
</feature>
<evidence type="ECO:0000256" key="2">
    <source>
        <dbReference type="SAM" id="SignalP"/>
    </source>
</evidence>
<feature type="domain" description="Tail specific protease" evidence="3">
    <location>
        <begin position="349"/>
        <end position="526"/>
    </location>
</feature>
<keyword evidence="5" id="KW-1185">Reference proteome</keyword>